<evidence type="ECO:0000313" key="5">
    <source>
        <dbReference type="Proteomes" id="UP000196368"/>
    </source>
</evidence>
<dbReference type="Pfam" id="PF01556">
    <property type="entry name" value="DnaJ_C"/>
    <property type="match status" value="1"/>
</dbReference>
<dbReference type="PANTHER" id="PTHR24078:SF553">
    <property type="entry name" value="DNAJ HOMOLOG SUBFAMILY B MEMBER 5"/>
    <property type="match status" value="1"/>
</dbReference>
<evidence type="ECO:0000259" key="3">
    <source>
        <dbReference type="PROSITE" id="PS50076"/>
    </source>
</evidence>
<dbReference type="GO" id="GO:0051087">
    <property type="term" value="F:protein-folding chaperone binding"/>
    <property type="evidence" value="ECO:0007669"/>
    <property type="project" value="TreeGrafter"/>
</dbReference>
<accession>A0A1Y4DBH0</accession>
<dbReference type="PRINTS" id="PR00625">
    <property type="entry name" value="JDOMAIN"/>
</dbReference>
<dbReference type="InterPro" id="IPR036869">
    <property type="entry name" value="J_dom_sf"/>
</dbReference>
<dbReference type="FunFam" id="2.60.260.20:FF:000013">
    <property type="entry name" value="DnaJ subfamily B member 11"/>
    <property type="match status" value="1"/>
</dbReference>
<proteinExistence type="predicted"/>
<comment type="caution">
    <text evidence="4">The sequence shown here is derived from an EMBL/GenBank/DDBJ whole genome shotgun (WGS) entry which is preliminary data.</text>
</comment>
<dbReference type="PANTHER" id="PTHR24078">
    <property type="entry name" value="DNAJ HOMOLOG SUBFAMILY C MEMBER"/>
    <property type="match status" value="1"/>
</dbReference>
<dbReference type="Pfam" id="PF00226">
    <property type="entry name" value="DnaJ"/>
    <property type="match status" value="1"/>
</dbReference>
<dbReference type="InterPro" id="IPR001623">
    <property type="entry name" value="DnaJ_domain"/>
</dbReference>
<feature type="compositionally biased region" description="Low complexity" evidence="2">
    <location>
        <begin position="87"/>
        <end position="98"/>
    </location>
</feature>
<keyword evidence="5" id="KW-1185">Reference proteome</keyword>
<feature type="region of interest" description="Disordered" evidence="2">
    <location>
        <begin position="79"/>
        <end position="98"/>
    </location>
</feature>
<dbReference type="CDD" id="cd06257">
    <property type="entry name" value="DnaJ"/>
    <property type="match status" value="1"/>
</dbReference>
<dbReference type="CDD" id="cd10747">
    <property type="entry name" value="DnaJ_C"/>
    <property type="match status" value="1"/>
</dbReference>
<dbReference type="InterPro" id="IPR002939">
    <property type="entry name" value="DnaJ_C"/>
</dbReference>
<dbReference type="Proteomes" id="UP000196368">
    <property type="component" value="Unassembled WGS sequence"/>
</dbReference>
<dbReference type="GO" id="GO:0051082">
    <property type="term" value="F:unfolded protein binding"/>
    <property type="evidence" value="ECO:0007669"/>
    <property type="project" value="InterPro"/>
</dbReference>
<keyword evidence="1" id="KW-0143">Chaperone</keyword>
<protein>
    <recommendedName>
        <fullName evidence="3">J domain-containing protein</fullName>
    </recommendedName>
</protein>
<dbReference type="SUPFAM" id="SSF49493">
    <property type="entry name" value="HSP40/DnaJ peptide-binding domain"/>
    <property type="match status" value="2"/>
</dbReference>
<dbReference type="Gene3D" id="2.60.260.20">
    <property type="entry name" value="Urease metallochaperone UreE, N-terminal domain"/>
    <property type="match status" value="2"/>
</dbReference>
<reference evidence="5" key="1">
    <citation type="submission" date="2017-04" db="EMBL/GenBank/DDBJ databases">
        <title>Function of individual gut microbiota members based on whole genome sequencing of pure cultures obtained from chicken caecum.</title>
        <authorList>
            <person name="Medvecky M."/>
            <person name="Cejkova D."/>
            <person name="Polansky O."/>
            <person name="Karasova D."/>
            <person name="Kubasova T."/>
            <person name="Cizek A."/>
            <person name="Rychlik I."/>
        </authorList>
    </citation>
    <scope>NUCLEOTIDE SEQUENCE [LARGE SCALE GENOMIC DNA]</scope>
    <source>
        <strain evidence="5">An273</strain>
    </source>
</reference>
<dbReference type="SUPFAM" id="SSF46565">
    <property type="entry name" value="Chaperone J-domain"/>
    <property type="match status" value="1"/>
</dbReference>
<dbReference type="InterPro" id="IPR008971">
    <property type="entry name" value="HSP40/DnaJ_pept-bd"/>
</dbReference>
<dbReference type="GO" id="GO:0006457">
    <property type="term" value="P:protein folding"/>
    <property type="evidence" value="ECO:0007669"/>
    <property type="project" value="InterPro"/>
</dbReference>
<dbReference type="PROSITE" id="PS50076">
    <property type="entry name" value="DNAJ_2"/>
    <property type="match status" value="1"/>
</dbReference>
<evidence type="ECO:0000313" key="4">
    <source>
        <dbReference type="EMBL" id="OUO56514.1"/>
    </source>
</evidence>
<dbReference type="GO" id="GO:0005829">
    <property type="term" value="C:cytosol"/>
    <property type="evidence" value="ECO:0007669"/>
    <property type="project" value="TreeGrafter"/>
</dbReference>
<dbReference type="AlphaFoldDB" id="A0A1Y4DBH0"/>
<dbReference type="OrthoDB" id="9779889at2"/>
<gene>
    <name evidence="4" type="ORF">B5F75_04790</name>
</gene>
<sequence>MAEYKDYYKILGVNKNATDAEIKKAFKTMARKYHPDLHPESEKAKMTEKFKDINEAYTVLSDKQKRTIYDQVGEQGYQDYTRGGGASSRARSSSSYGGGNPYQQYQQYSYGGNGGGFSGFAGNSGAEAFSGGDFSDFFQSIFGGMGGGGFGGFGQNFGRTAASGQAAGDVEAELALNMEDAHRGGNMQMTLPNGRTVTVKLPAGVSEGKKIKLKGMGNPTRRGNGDLYLIVKIRPHAMFRLEGEDLHVPVIIMPWTAALGGTIFVPTLDGPVKVKVPAGTHNGKKLKLSGKGLSARGSLYVTLTIDVPRTLSKEQKDLFTKLAQIS</sequence>
<feature type="domain" description="J" evidence="3">
    <location>
        <begin position="6"/>
        <end position="73"/>
    </location>
</feature>
<evidence type="ECO:0000256" key="2">
    <source>
        <dbReference type="SAM" id="MobiDB-lite"/>
    </source>
</evidence>
<name>A0A1Y4DBH0_9BACT</name>
<dbReference type="Gene3D" id="1.10.287.110">
    <property type="entry name" value="DnaJ domain"/>
    <property type="match status" value="1"/>
</dbReference>
<dbReference type="EMBL" id="NFJD01000003">
    <property type="protein sequence ID" value="OUO56514.1"/>
    <property type="molecule type" value="Genomic_DNA"/>
</dbReference>
<evidence type="ECO:0000256" key="1">
    <source>
        <dbReference type="ARBA" id="ARBA00023186"/>
    </source>
</evidence>
<dbReference type="RefSeq" id="WP_087288507.1">
    <property type="nucleotide sequence ID" value="NZ_NFJD01000003.1"/>
</dbReference>
<dbReference type="InterPro" id="IPR051339">
    <property type="entry name" value="DnaJ_subfamily_B"/>
</dbReference>
<organism evidence="4 5">
    <name type="scientific">Candidatus Avelusimicrobium gallicola</name>
    <dbReference type="NCBI Taxonomy" id="2562704"/>
    <lineage>
        <taxon>Bacteria</taxon>
        <taxon>Pseudomonadati</taxon>
        <taxon>Elusimicrobiota</taxon>
        <taxon>Elusimicrobia</taxon>
        <taxon>Elusimicrobiales</taxon>
        <taxon>Elusimicrobiaceae</taxon>
        <taxon>Candidatus Avelusimicrobium</taxon>
    </lineage>
</organism>
<dbReference type="SMART" id="SM00271">
    <property type="entry name" value="DnaJ"/>
    <property type="match status" value="1"/>
</dbReference>